<gene>
    <name evidence="2" type="ORF">DILT_LOCUS8295</name>
</gene>
<feature type="compositionally biased region" description="Basic and acidic residues" evidence="1">
    <location>
        <begin position="141"/>
        <end position="153"/>
    </location>
</feature>
<accession>A0A3P7L7F1</accession>
<organism evidence="2 3">
    <name type="scientific">Dibothriocephalus latus</name>
    <name type="common">Fish tapeworm</name>
    <name type="synonym">Diphyllobothrium latum</name>
    <dbReference type="NCBI Taxonomy" id="60516"/>
    <lineage>
        <taxon>Eukaryota</taxon>
        <taxon>Metazoa</taxon>
        <taxon>Spiralia</taxon>
        <taxon>Lophotrochozoa</taxon>
        <taxon>Platyhelminthes</taxon>
        <taxon>Cestoda</taxon>
        <taxon>Eucestoda</taxon>
        <taxon>Diphyllobothriidea</taxon>
        <taxon>Diphyllobothriidae</taxon>
        <taxon>Dibothriocephalus</taxon>
    </lineage>
</organism>
<reference evidence="2 3" key="1">
    <citation type="submission" date="2018-11" db="EMBL/GenBank/DDBJ databases">
        <authorList>
            <consortium name="Pathogen Informatics"/>
        </authorList>
    </citation>
    <scope>NUCLEOTIDE SEQUENCE [LARGE SCALE GENOMIC DNA]</scope>
</reference>
<feature type="region of interest" description="Disordered" evidence="1">
    <location>
        <begin position="430"/>
        <end position="457"/>
    </location>
</feature>
<dbReference type="EMBL" id="UYRU01053978">
    <property type="protein sequence ID" value="VDN12464.1"/>
    <property type="molecule type" value="Genomic_DNA"/>
</dbReference>
<evidence type="ECO:0000313" key="2">
    <source>
        <dbReference type="EMBL" id="VDN12464.1"/>
    </source>
</evidence>
<dbReference type="Proteomes" id="UP000281553">
    <property type="component" value="Unassembled WGS sequence"/>
</dbReference>
<sequence length="457" mass="50231">MENEDWRNENVAELCGSYSITDGDIEGPGLRARSACSNSKFSIDCDVYRRGSTSVNPADESRIKFNVPETSSASCRGTLVDTDSVGRDRGRSQDEAGSTVFLNQTSVRQSQEKTGSLNEEPPCSSRLSTTQPTGSGQGSEPELRTNCRMDIPEATRVTEAPNEERFSRQVSLSQSDVMPPRGSSQSKVPCHTIDTPLRSSSQMELEMTSTAQPADVQLMDILDRVGHLVCTSSQPNFLLSDALAVVNASLVARQKARAGMNSTRSSSSPFEDKSCCFQRRIPDTVTRKRSSDYFKVWWLDSPVKMKRRKKRRSRSRLDKYLIAEEKAAALTAKAESINSQCCSPLLTPVQQPINFLVFPPPQPYAQTVGYPMYDLRFQPPSVSVQSATSANRPSVWPGQRQTTASWFTAPPSSDWFSALVGGYGGLGGYNPQPLSLSTRNSANKGEKRDSSNEEDAE</sequence>
<name>A0A3P7L7F1_DIBLA</name>
<evidence type="ECO:0000256" key="1">
    <source>
        <dbReference type="SAM" id="MobiDB-lite"/>
    </source>
</evidence>
<feature type="compositionally biased region" description="Polar residues" evidence="1">
    <location>
        <begin position="168"/>
        <end position="187"/>
    </location>
</feature>
<feature type="region of interest" description="Disordered" evidence="1">
    <location>
        <begin position="69"/>
        <end position="191"/>
    </location>
</feature>
<proteinExistence type="predicted"/>
<dbReference type="AlphaFoldDB" id="A0A3P7L7F1"/>
<evidence type="ECO:0000313" key="3">
    <source>
        <dbReference type="Proteomes" id="UP000281553"/>
    </source>
</evidence>
<feature type="compositionally biased region" description="Polar residues" evidence="1">
    <location>
        <begin position="432"/>
        <end position="443"/>
    </location>
</feature>
<dbReference type="OrthoDB" id="6268239at2759"/>
<protein>
    <submittedName>
        <fullName evidence="2">Uncharacterized protein</fullName>
    </submittedName>
</protein>
<feature type="compositionally biased region" description="Polar residues" evidence="1">
    <location>
        <begin position="125"/>
        <end position="134"/>
    </location>
</feature>
<feature type="compositionally biased region" description="Basic and acidic residues" evidence="1">
    <location>
        <begin position="84"/>
        <end position="94"/>
    </location>
</feature>
<keyword evidence="3" id="KW-1185">Reference proteome</keyword>
<feature type="compositionally biased region" description="Polar residues" evidence="1">
    <location>
        <begin position="100"/>
        <end position="117"/>
    </location>
</feature>